<protein>
    <submittedName>
        <fullName evidence="1">Uncharacterized protein</fullName>
    </submittedName>
</protein>
<evidence type="ECO:0000313" key="1">
    <source>
        <dbReference type="EMBL" id="KDR02400.1"/>
    </source>
</evidence>
<accession>A0A067QF15</accession>
<dbReference type="AlphaFoldDB" id="A0A067QF15"/>
<proteinExistence type="predicted"/>
<name>A0A067QF15_ZOONE</name>
<dbReference type="InParanoid" id="A0A067QF15"/>
<sequence length="109" mass="12391">MQERTHYNDMFCLDKAVLSEMPGRFKDDHCSRFNKKKLNGLFKGHENVRCATDGIINTANETKCSHSIGCADSIGHKTFFATRHRGRSQALMEQCIFGLTNILIREIAL</sequence>
<keyword evidence="2" id="KW-1185">Reference proteome</keyword>
<gene>
    <name evidence="1" type="ORF">L798_04049</name>
</gene>
<dbReference type="Proteomes" id="UP000027135">
    <property type="component" value="Unassembled WGS sequence"/>
</dbReference>
<evidence type="ECO:0000313" key="2">
    <source>
        <dbReference type="Proteomes" id="UP000027135"/>
    </source>
</evidence>
<dbReference type="EMBL" id="KK853657">
    <property type="protein sequence ID" value="KDR02400.1"/>
    <property type="molecule type" value="Genomic_DNA"/>
</dbReference>
<organism evidence="1 2">
    <name type="scientific">Zootermopsis nevadensis</name>
    <name type="common">Dampwood termite</name>
    <dbReference type="NCBI Taxonomy" id="136037"/>
    <lineage>
        <taxon>Eukaryota</taxon>
        <taxon>Metazoa</taxon>
        <taxon>Ecdysozoa</taxon>
        <taxon>Arthropoda</taxon>
        <taxon>Hexapoda</taxon>
        <taxon>Insecta</taxon>
        <taxon>Pterygota</taxon>
        <taxon>Neoptera</taxon>
        <taxon>Polyneoptera</taxon>
        <taxon>Dictyoptera</taxon>
        <taxon>Blattodea</taxon>
        <taxon>Blattoidea</taxon>
        <taxon>Termitoidae</taxon>
        <taxon>Termopsidae</taxon>
        <taxon>Zootermopsis</taxon>
    </lineage>
</organism>
<reference evidence="1 2" key="1">
    <citation type="journal article" date="2014" name="Nat. Commun.">
        <title>Molecular traces of alternative social organization in a termite genome.</title>
        <authorList>
            <person name="Terrapon N."/>
            <person name="Li C."/>
            <person name="Robertson H.M."/>
            <person name="Ji L."/>
            <person name="Meng X."/>
            <person name="Booth W."/>
            <person name="Chen Z."/>
            <person name="Childers C.P."/>
            <person name="Glastad K.M."/>
            <person name="Gokhale K."/>
            <person name="Gowin J."/>
            <person name="Gronenberg W."/>
            <person name="Hermansen R.A."/>
            <person name="Hu H."/>
            <person name="Hunt B.G."/>
            <person name="Huylmans A.K."/>
            <person name="Khalil S.M."/>
            <person name="Mitchell R.D."/>
            <person name="Munoz-Torres M.C."/>
            <person name="Mustard J.A."/>
            <person name="Pan H."/>
            <person name="Reese J.T."/>
            <person name="Scharf M.E."/>
            <person name="Sun F."/>
            <person name="Vogel H."/>
            <person name="Xiao J."/>
            <person name="Yang W."/>
            <person name="Yang Z."/>
            <person name="Yang Z."/>
            <person name="Zhou J."/>
            <person name="Zhu J."/>
            <person name="Brent C.S."/>
            <person name="Elsik C.G."/>
            <person name="Goodisman M.A."/>
            <person name="Liberles D.A."/>
            <person name="Roe R.M."/>
            <person name="Vargo E.L."/>
            <person name="Vilcinskas A."/>
            <person name="Wang J."/>
            <person name="Bornberg-Bauer E."/>
            <person name="Korb J."/>
            <person name="Zhang G."/>
            <person name="Liebig J."/>
        </authorList>
    </citation>
    <scope>NUCLEOTIDE SEQUENCE [LARGE SCALE GENOMIC DNA]</scope>
    <source>
        <tissue evidence="1">Whole organism</tissue>
    </source>
</reference>